<evidence type="ECO:0000256" key="4">
    <source>
        <dbReference type="ARBA" id="ARBA00022801"/>
    </source>
</evidence>
<evidence type="ECO:0000259" key="14">
    <source>
        <dbReference type="PROSITE" id="PS51194"/>
    </source>
</evidence>
<dbReference type="Proteomes" id="UP000193200">
    <property type="component" value="Unassembled WGS sequence"/>
</dbReference>
<evidence type="ECO:0000259" key="15">
    <source>
        <dbReference type="PROSITE" id="PS51195"/>
    </source>
</evidence>
<keyword evidence="6 11" id="KW-0067">ATP-binding</keyword>
<evidence type="ECO:0000256" key="3">
    <source>
        <dbReference type="ARBA" id="ARBA00022741"/>
    </source>
</evidence>
<dbReference type="Gene3D" id="3.40.50.300">
    <property type="entry name" value="P-loop containing nucleotide triphosphate hydrolases"/>
    <property type="match status" value="2"/>
</dbReference>
<keyword evidence="2" id="KW-0963">Cytoplasm</keyword>
<dbReference type="GO" id="GO:0016887">
    <property type="term" value="F:ATP hydrolysis activity"/>
    <property type="evidence" value="ECO:0007669"/>
    <property type="project" value="RHEA"/>
</dbReference>
<evidence type="ECO:0000313" key="17">
    <source>
        <dbReference type="Proteomes" id="UP000193200"/>
    </source>
</evidence>
<dbReference type="PANTHER" id="PTHR47959">
    <property type="entry name" value="ATP-DEPENDENT RNA HELICASE RHLE-RELATED"/>
    <property type="match status" value="1"/>
</dbReference>
<organism evidence="16 17">
    <name type="scientific">Oceanibacterium hippocampi</name>
    <dbReference type="NCBI Taxonomy" id="745714"/>
    <lineage>
        <taxon>Bacteria</taxon>
        <taxon>Pseudomonadati</taxon>
        <taxon>Pseudomonadota</taxon>
        <taxon>Alphaproteobacteria</taxon>
        <taxon>Sneathiellales</taxon>
        <taxon>Sneathiellaceae</taxon>
        <taxon>Oceanibacterium</taxon>
    </lineage>
</organism>
<dbReference type="PROSITE" id="PS51192">
    <property type="entry name" value="HELICASE_ATP_BIND_1"/>
    <property type="match status" value="1"/>
</dbReference>
<dbReference type="InterPro" id="IPR027417">
    <property type="entry name" value="P-loop_NTPase"/>
</dbReference>
<dbReference type="SMART" id="SM00490">
    <property type="entry name" value="HELICc"/>
    <property type="match status" value="1"/>
</dbReference>
<dbReference type="FunCoup" id="A0A1Y5RWY0">
    <property type="interactions" value="452"/>
</dbReference>
<comment type="catalytic activity">
    <reaction evidence="8">
        <text>ATP + H2O = ADP + phosphate + H(+)</text>
        <dbReference type="Rhea" id="RHEA:13065"/>
        <dbReference type="ChEBI" id="CHEBI:15377"/>
        <dbReference type="ChEBI" id="CHEBI:15378"/>
        <dbReference type="ChEBI" id="CHEBI:30616"/>
        <dbReference type="ChEBI" id="CHEBI:43474"/>
        <dbReference type="ChEBI" id="CHEBI:456216"/>
        <dbReference type="EC" id="3.6.4.13"/>
    </reaction>
</comment>
<evidence type="ECO:0000256" key="10">
    <source>
        <dbReference type="PROSITE-ProRule" id="PRU00552"/>
    </source>
</evidence>
<proteinExistence type="inferred from homology"/>
<dbReference type="GO" id="GO:0009266">
    <property type="term" value="P:response to temperature stimulus"/>
    <property type="evidence" value="ECO:0007669"/>
    <property type="project" value="UniProtKB-ARBA"/>
</dbReference>
<dbReference type="SMART" id="SM00487">
    <property type="entry name" value="DEXDc"/>
    <property type="match status" value="1"/>
</dbReference>
<evidence type="ECO:0000256" key="5">
    <source>
        <dbReference type="ARBA" id="ARBA00022806"/>
    </source>
</evidence>
<dbReference type="EMBL" id="FWFR01000001">
    <property type="protein sequence ID" value="SLN24429.1"/>
    <property type="molecule type" value="Genomic_DNA"/>
</dbReference>
<evidence type="ECO:0000256" key="12">
    <source>
        <dbReference type="SAM" id="MobiDB-lite"/>
    </source>
</evidence>
<protein>
    <recommendedName>
        <fullName evidence="9">DEAD-box ATP-dependent RNA helicase RhpA</fullName>
        <ecNumber evidence="1">3.6.4.13</ecNumber>
    </recommendedName>
</protein>
<comment type="similarity">
    <text evidence="7 11">Belongs to the DEAD box helicase family.</text>
</comment>
<evidence type="ECO:0000256" key="11">
    <source>
        <dbReference type="RuleBase" id="RU000492"/>
    </source>
</evidence>
<evidence type="ECO:0000256" key="9">
    <source>
        <dbReference type="ARBA" id="ARBA00074363"/>
    </source>
</evidence>
<dbReference type="CDD" id="cd00268">
    <property type="entry name" value="DEADc"/>
    <property type="match status" value="1"/>
</dbReference>
<dbReference type="AlphaFoldDB" id="A0A1Y5RWY0"/>
<keyword evidence="17" id="KW-1185">Reference proteome</keyword>
<dbReference type="EC" id="3.6.4.13" evidence="1"/>
<dbReference type="InterPro" id="IPR011545">
    <property type="entry name" value="DEAD/DEAH_box_helicase_dom"/>
</dbReference>
<name>A0A1Y5RWY0_9PROT</name>
<keyword evidence="3 11" id="KW-0547">Nucleotide-binding</keyword>
<gene>
    <name evidence="16" type="primary">rhlE_1</name>
    <name evidence="16" type="ORF">OCH7691_00690</name>
</gene>
<feature type="domain" description="Helicase C-terminal" evidence="14">
    <location>
        <begin position="253"/>
        <end position="401"/>
    </location>
</feature>
<feature type="region of interest" description="Disordered" evidence="12">
    <location>
        <begin position="393"/>
        <end position="448"/>
    </location>
</feature>
<dbReference type="InterPro" id="IPR050079">
    <property type="entry name" value="DEAD_box_RNA_helicase"/>
</dbReference>
<dbReference type="Pfam" id="PF00271">
    <property type="entry name" value="Helicase_C"/>
    <property type="match status" value="1"/>
</dbReference>
<dbReference type="PROSITE" id="PS00039">
    <property type="entry name" value="DEAD_ATP_HELICASE"/>
    <property type="match status" value="1"/>
</dbReference>
<evidence type="ECO:0000256" key="2">
    <source>
        <dbReference type="ARBA" id="ARBA00022490"/>
    </source>
</evidence>
<accession>A0A1Y5RWY0</accession>
<feature type="domain" description="DEAD-box RNA helicase Q" evidence="15">
    <location>
        <begin position="24"/>
        <end position="52"/>
    </location>
</feature>
<dbReference type="InterPro" id="IPR001650">
    <property type="entry name" value="Helicase_C-like"/>
</dbReference>
<dbReference type="InParanoid" id="A0A1Y5RWY0"/>
<dbReference type="GO" id="GO:0005829">
    <property type="term" value="C:cytosol"/>
    <property type="evidence" value="ECO:0007669"/>
    <property type="project" value="TreeGrafter"/>
</dbReference>
<dbReference type="InterPro" id="IPR000629">
    <property type="entry name" value="RNA-helicase_DEAD-box_CS"/>
</dbReference>
<dbReference type="GO" id="GO:0042255">
    <property type="term" value="P:ribosome assembly"/>
    <property type="evidence" value="ECO:0007669"/>
    <property type="project" value="UniProtKB-ARBA"/>
</dbReference>
<feature type="compositionally biased region" description="Low complexity" evidence="12">
    <location>
        <begin position="419"/>
        <end position="438"/>
    </location>
</feature>
<dbReference type="Pfam" id="PF00270">
    <property type="entry name" value="DEAD"/>
    <property type="match status" value="1"/>
</dbReference>
<keyword evidence="5 11" id="KW-0347">Helicase</keyword>
<dbReference type="InterPro" id="IPR014001">
    <property type="entry name" value="Helicase_ATP-bd"/>
</dbReference>
<dbReference type="InterPro" id="IPR014014">
    <property type="entry name" value="RNA_helicase_DEAD_Q_motif"/>
</dbReference>
<feature type="short sequence motif" description="Q motif" evidence="10">
    <location>
        <begin position="24"/>
        <end position="52"/>
    </location>
</feature>
<dbReference type="GO" id="GO:0003676">
    <property type="term" value="F:nucleic acid binding"/>
    <property type="evidence" value="ECO:0007669"/>
    <property type="project" value="InterPro"/>
</dbReference>
<dbReference type="FunFam" id="3.40.50.300:FF:000108">
    <property type="entry name" value="ATP-dependent RNA helicase RhlE"/>
    <property type="match status" value="1"/>
</dbReference>
<dbReference type="PANTHER" id="PTHR47959:SF13">
    <property type="entry name" value="ATP-DEPENDENT RNA HELICASE RHLE"/>
    <property type="match status" value="1"/>
</dbReference>
<feature type="domain" description="Helicase ATP-binding" evidence="13">
    <location>
        <begin position="55"/>
        <end position="230"/>
    </location>
</feature>
<evidence type="ECO:0000256" key="7">
    <source>
        <dbReference type="ARBA" id="ARBA00038437"/>
    </source>
</evidence>
<evidence type="ECO:0000256" key="1">
    <source>
        <dbReference type="ARBA" id="ARBA00012552"/>
    </source>
</evidence>
<evidence type="ECO:0000313" key="16">
    <source>
        <dbReference type="EMBL" id="SLN24429.1"/>
    </source>
</evidence>
<dbReference type="PROSITE" id="PS51194">
    <property type="entry name" value="HELICASE_CTER"/>
    <property type="match status" value="1"/>
</dbReference>
<dbReference type="PROSITE" id="PS51195">
    <property type="entry name" value="Q_MOTIF"/>
    <property type="match status" value="1"/>
</dbReference>
<reference evidence="16 17" key="1">
    <citation type="submission" date="2017-03" db="EMBL/GenBank/DDBJ databases">
        <authorList>
            <person name="Afonso C.L."/>
            <person name="Miller P.J."/>
            <person name="Scott M.A."/>
            <person name="Spackman E."/>
            <person name="Goraichik I."/>
            <person name="Dimitrov K.M."/>
            <person name="Suarez D.L."/>
            <person name="Swayne D.E."/>
        </authorList>
    </citation>
    <scope>NUCLEOTIDE SEQUENCE [LARGE SCALE GENOMIC DNA]</scope>
    <source>
        <strain evidence="16 17">CECT 7691</strain>
    </source>
</reference>
<dbReference type="GO" id="GO:0005524">
    <property type="term" value="F:ATP binding"/>
    <property type="evidence" value="ECO:0007669"/>
    <property type="project" value="UniProtKB-KW"/>
</dbReference>
<dbReference type="InterPro" id="IPR044742">
    <property type="entry name" value="DEAD/DEAH_RhlB"/>
</dbReference>
<evidence type="ECO:0000256" key="6">
    <source>
        <dbReference type="ARBA" id="ARBA00022840"/>
    </source>
</evidence>
<dbReference type="SUPFAM" id="SSF52540">
    <property type="entry name" value="P-loop containing nucleoside triphosphate hydrolases"/>
    <property type="match status" value="1"/>
</dbReference>
<dbReference type="GO" id="GO:0003724">
    <property type="term" value="F:RNA helicase activity"/>
    <property type="evidence" value="ECO:0007669"/>
    <property type="project" value="UniProtKB-EC"/>
</dbReference>
<dbReference type="CDD" id="cd18787">
    <property type="entry name" value="SF2_C_DEAD"/>
    <property type="match status" value="1"/>
</dbReference>
<keyword evidence="4 11" id="KW-0378">Hydrolase</keyword>
<sequence>MARLRLVCRRPMPFLNKDSFLDSTTFTALGLAEPLLRALNDLSYAEPTPIQARSIPLLLEGRDMLGIAQTGTGKTAAFALPLLHHLITEPARPQPKTTRALILAPTRELAVQIGEQIRAYGRHVGLRHAVIFGGVPHKNQNRSLSRGVDIVVATPGRLLDHMEHGSLRLDEVSHLVLDEADRMLDMGFQRDVQKILKALPMRRQSLLFSATMPASVAELAARILKNPERVEVTPKAITVDLIDQSVHYVDAGRKQSLLGEILADESLNRVIVFTRTKHRADRLALQLEKHGISTDSLHGNKSQNARQRALQRFRNGDARILVATDIAARGIDVPNVSHVINFELPNEPENYVHRIGRTARAGARGIAISLCEPSEESYLRAIEKLLKQPVAVASGEPSKVFTPPPGRGKNNRGGGRPGGNKPYGNGARPNRSSNNGGRNNRRPDRAAA</sequence>
<evidence type="ECO:0000256" key="8">
    <source>
        <dbReference type="ARBA" id="ARBA00047984"/>
    </source>
</evidence>
<evidence type="ECO:0000259" key="13">
    <source>
        <dbReference type="PROSITE" id="PS51192"/>
    </source>
</evidence>